<dbReference type="RefSeq" id="WP_066567115.1">
    <property type="nucleotide sequence ID" value="NZ_CP015622.1"/>
</dbReference>
<dbReference type="Proteomes" id="UP000076929">
    <property type="component" value="Chromosome"/>
</dbReference>
<dbReference type="GO" id="GO:0005737">
    <property type="term" value="C:cytoplasm"/>
    <property type="evidence" value="ECO:0007669"/>
    <property type="project" value="TreeGrafter"/>
</dbReference>
<comment type="similarity">
    <text evidence="2">Belongs to the DadA oxidoreductase family.</text>
</comment>
<dbReference type="PANTHER" id="PTHR13847:SF286">
    <property type="entry name" value="D-AMINO ACID DEHYDROGENASE"/>
    <property type="match status" value="1"/>
</dbReference>
<feature type="domain" description="FAD dependent oxidoreductase" evidence="5">
    <location>
        <begin position="5"/>
        <end position="362"/>
    </location>
</feature>
<dbReference type="KEGG" id="ccjz:ccrud_10235"/>
<sequence>MSTKDLIVVGAGIIGLATAFRAHCEGRSVHVIDRADRPVGSSIQNFGHACFTGQSDDVQSLMEKSREGWLEAAQAVGLWAAESGTLVPAVTEVEMQILQEFSAHRGADKVVMLDAEQTSQAVGNPQLGAVGGAHLVRDLRVNPREAAPKIAAWLAGNGVKFTWNTHVTKVAEGTVYSNRGDFNAEEVVVCTNFELVDLFPEMAERHELEVCTLVMSLIERPERFSSDFSMLTGTSLARYGGFSVLPSHEALRAELAVREPELTGCIANLMVTGIPEGLLIGDSHAYAKSPEPFIDERIAQLLLDKATNYLGIGKPVIKQRWLGRYANSVKTDLILEKPDARTTVAVVASGIGMTYSFGLADRIIRGDF</sequence>
<protein>
    <submittedName>
        <fullName evidence="6">Oxidoreductase</fullName>
    </submittedName>
</protein>
<dbReference type="STRING" id="1652495.ccrud_10235"/>
<comment type="cofactor">
    <cofactor evidence="1">
        <name>FAD</name>
        <dbReference type="ChEBI" id="CHEBI:57692"/>
    </cofactor>
</comment>
<dbReference type="Gene3D" id="3.50.50.60">
    <property type="entry name" value="FAD/NAD(P)-binding domain"/>
    <property type="match status" value="1"/>
</dbReference>
<dbReference type="InterPro" id="IPR017741">
    <property type="entry name" value="FAD-dependent_OxRdtase_HpnW"/>
</dbReference>
<reference evidence="6 7" key="1">
    <citation type="submission" date="2016-05" db="EMBL/GenBank/DDBJ databases">
        <title>Complete genome sequence of Corynebacterium crudilactis, a new Corynebacterium species isolated from raw cow's milk.</title>
        <authorList>
            <person name="Christian R."/>
            <person name="Zimmermann J."/>
            <person name="Lipski A."/>
            <person name="Kalinowski J."/>
        </authorList>
    </citation>
    <scope>NUCLEOTIDE SEQUENCE [LARGE SCALE GENOMIC DNA]</scope>
    <source>
        <strain evidence="6 7">JZ16</strain>
    </source>
</reference>
<dbReference type="InterPro" id="IPR006076">
    <property type="entry name" value="FAD-dep_OxRdtase"/>
</dbReference>
<keyword evidence="4" id="KW-0560">Oxidoreductase</keyword>
<accession>A0A172QV09</accession>
<proteinExistence type="inferred from homology"/>
<evidence type="ECO:0000256" key="3">
    <source>
        <dbReference type="ARBA" id="ARBA00022630"/>
    </source>
</evidence>
<evidence type="ECO:0000256" key="1">
    <source>
        <dbReference type="ARBA" id="ARBA00001974"/>
    </source>
</evidence>
<organism evidence="6 7">
    <name type="scientific">Corynebacterium crudilactis</name>
    <dbReference type="NCBI Taxonomy" id="1652495"/>
    <lineage>
        <taxon>Bacteria</taxon>
        <taxon>Bacillati</taxon>
        <taxon>Actinomycetota</taxon>
        <taxon>Actinomycetes</taxon>
        <taxon>Mycobacteriales</taxon>
        <taxon>Corynebacteriaceae</taxon>
        <taxon>Corynebacterium</taxon>
    </lineage>
</organism>
<evidence type="ECO:0000256" key="2">
    <source>
        <dbReference type="ARBA" id="ARBA00009410"/>
    </source>
</evidence>
<evidence type="ECO:0000256" key="4">
    <source>
        <dbReference type="ARBA" id="ARBA00023002"/>
    </source>
</evidence>
<dbReference type="AlphaFoldDB" id="A0A172QV09"/>
<evidence type="ECO:0000313" key="6">
    <source>
        <dbReference type="EMBL" id="ANE04542.1"/>
    </source>
</evidence>
<dbReference type="InterPro" id="IPR036188">
    <property type="entry name" value="FAD/NAD-bd_sf"/>
</dbReference>
<keyword evidence="7" id="KW-1185">Reference proteome</keyword>
<dbReference type="OrthoDB" id="9799943at2"/>
<dbReference type="NCBIfam" id="TIGR03364">
    <property type="entry name" value="HpnW_proposed"/>
    <property type="match status" value="1"/>
</dbReference>
<dbReference type="SUPFAM" id="SSF51905">
    <property type="entry name" value="FAD/NAD(P)-binding domain"/>
    <property type="match status" value="1"/>
</dbReference>
<keyword evidence="3" id="KW-0285">Flavoprotein</keyword>
<dbReference type="EMBL" id="CP015622">
    <property type="protein sequence ID" value="ANE04542.1"/>
    <property type="molecule type" value="Genomic_DNA"/>
</dbReference>
<name>A0A172QV09_9CORY</name>
<gene>
    <name evidence="6" type="ORF">ccrud_10235</name>
</gene>
<evidence type="ECO:0000313" key="7">
    <source>
        <dbReference type="Proteomes" id="UP000076929"/>
    </source>
</evidence>
<evidence type="ECO:0000259" key="5">
    <source>
        <dbReference type="Pfam" id="PF01266"/>
    </source>
</evidence>
<dbReference type="GO" id="GO:0016491">
    <property type="term" value="F:oxidoreductase activity"/>
    <property type="evidence" value="ECO:0007669"/>
    <property type="project" value="UniProtKB-KW"/>
</dbReference>
<dbReference type="PANTHER" id="PTHR13847">
    <property type="entry name" value="SARCOSINE DEHYDROGENASE-RELATED"/>
    <property type="match status" value="1"/>
</dbReference>
<dbReference type="Pfam" id="PF01266">
    <property type="entry name" value="DAO"/>
    <property type="match status" value="1"/>
</dbReference>
<dbReference type="Gene3D" id="3.30.9.10">
    <property type="entry name" value="D-Amino Acid Oxidase, subunit A, domain 2"/>
    <property type="match status" value="1"/>
</dbReference>